<accession>A0ABT1NAP5</accession>
<organism evidence="2 3">
    <name type="scientific">Photobacterium pectinilyticum</name>
    <dbReference type="NCBI Taxonomy" id="2906793"/>
    <lineage>
        <taxon>Bacteria</taxon>
        <taxon>Pseudomonadati</taxon>
        <taxon>Pseudomonadota</taxon>
        <taxon>Gammaproteobacteria</taxon>
        <taxon>Vibrionales</taxon>
        <taxon>Vibrionaceae</taxon>
        <taxon>Photobacterium</taxon>
    </lineage>
</organism>
<keyword evidence="1" id="KW-0472">Membrane</keyword>
<dbReference type="Proteomes" id="UP001524460">
    <property type="component" value="Unassembled WGS sequence"/>
</dbReference>
<evidence type="ECO:0000313" key="2">
    <source>
        <dbReference type="EMBL" id="MCQ1060761.1"/>
    </source>
</evidence>
<name>A0ABT1NAP5_9GAMM</name>
<comment type="caution">
    <text evidence="2">The sequence shown here is derived from an EMBL/GenBank/DDBJ whole genome shotgun (WGS) entry which is preliminary data.</text>
</comment>
<keyword evidence="3" id="KW-1185">Reference proteome</keyword>
<evidence type="ECO:0000256" key="1">
    <source>
        <dbReference type="SAM" id="Phobius"/>
    </source>
</evidence>
<dbReference type="RefSeq" id="WP_255044851.1">
    <property type="nucleotide sequence ID" value="NZ_JANEYT010000087.1"/>
</dbReference>
<evidence type="ECO:0000313" key="3">
    <source>
        <dbReference type="Proteomes" id="UP001524460"/>
    </source>
</evidence>
<gene>
    <name evidence="2" type="ORF">NHN17_22200</name>
</gene>
<dbReference type="EMBL" id="JANEYT010000087">
    <property type="protein sequence ID" value="MCQ1060761.1"/>
    <property type="molecule type" value="Genomic_DNA"/>
</dbReference>
<reference evidence="2 3" key="1">
    <citation type="submission" date="2022-07" db="EMBL/GenBank/DDBJ databases">
        <title>Photobacterium pectinilyticum sp. nov., a marine bacterium isolated from surface seawater of Qingdao offshore.</title>
        <authorList>
            <person name="Wang X."/>
        </authorList>
    </citation>
    <scope>NUCLEOTIDE SEQUENCE [LARGE SCALE GENOMIC DNA]</scope>
    <source>
        <strain evidence="2 3">ZSDE20</strain>
    </source>
</reference>
<proteinExistence type="predicted"/>
<keyword evidence="1" id="KW-1133">Transmembrane helix</keyword>
<feature type="transmembrane region" description="Helical" evidence="1">
    <location>
        <begin position="118"/>
        <end position="135"/>
    </location>
</feature>
<keyword evidence="1" id="KW-0812">Transmembrane</keyword>
<protein>
    <submittedName>
        <fullName evidence="2">Uncharacterized protein</fullName>
    </submittedName>
</protein>
<sequence>MIKFIKNLTSTIKSKLKFVLAKLQEDFLFMIYNFKEKAKLSLTLLIDKCDSNIEKDTNIVVILFQAVREMLRVIFTQISTSVINYSKTRLRKFIIDSCDKGALAFLALAVNYFISGDYFSVLQAIVAAVILIVIWDKHNANK</sequence>